<comment type="similarity">
    <text evidence="1">Belongs to the 4-oxalocrotonate tautomerase family.</text>
</comment>
<keyword evidence="5" id="KW-1185">Reference proteome</keyword>
<dbReference type="SUPFAM" id="SSF55331">
    <property type="entry name" value="Tautomerase/MIF"/>
    <property type="match status" value="1"/>
</dbReference>
<sequence length="138" mass="15228">MPVVEIHLVEGQHLPARIEELLQRVSERYAAVLESPIGRVRAFVTMHPPELWATGGITAAVDGDPAPYFVAAVLEGRPMEQRQRLLRELTDALCDVLGVTRSRVRGRVAQVPPEDWAIGGVPASSKRREEIVARSSML</sequence>
<dbReference type="Proteomes" id="UP001199469">
    <property type="component" value="Unassembled WGS sequence"/>
</dbReference>
<evidence type="ECO:0000313" key="4">
    <source>
        <dbReference type="EMBL" id="MCD2195635.1"/>
    </source>
</evidence>
<protein>
    <submittedName>
        <fullName evidence="4">Tautomerase family protein</fullName>
    </submittedName>
</protein>
<name>A0ABS8PDU2_9PSEU</name>
<feature type="domain" description="4-oxalocrotonate tautomerase-like" evidence="3">
    <location>
        <begin position="73"/>
        <end position="122"/>
    </location>
</feature>
<keyword evidence="2" id="KW-0413">Isomerase</keyword>
<evidence type="ECO:0000256" key="1">
    <source>
        <dbReference type="ARBA" id="ARBA00006723"/>
    </source>
</evidence>
<dbReference type="InterPro" id="IPR004370">
    <property type="entry name" value="4-OT-like_dom"/>
</dbReference>
<accession>A0ABS8PDU2</accession>
<proteinExistence type="inferred from homology"/>
<evidence type="ECO:0000313" key="5">
    <source>
        <dbReference type="Proteomes" id="UP001199469"/>
    </source>
</evidence>
<reference evidence="4 5" key="1">
    <citation type="submission" date="2021-11" db="EMBL/GenBank/DDBJ databases">
        <title>Draft genome sequence of Actinomycetospora sp. SF1 isolated from the rhizosphere soil.</title>
        <authorList>
            <person name="Duangmal K."/>
            <person name="Chantavorakit T."/>
        </authorList>
    </citation>
    <scope>NUCLEOTIDE SEQUENCE [LARGE SCALE GENOMIC DNA]</scope>
    <source>
        <strain evidence="4 5">TBRC 5722</strain>
    </source>
</reference>
<evidence type="ECO:0000259" key="3">
    <source>
        <dbReference type="Pfam" id="PF01361"/>
    </source>
</evidence>
<comment type="caution">
    <text evidence="4">The sequence shown here is derived from an EMBL/GenBank/DDBJ whole genome shotgun (WGS) entry which is preliminary data.</text>
</comment>
<dbReference type="RefSeq" id="WP_230736908.1">
    <property type="nucleotide sequence ID" value="NZ_JAJNDB010000004.1"/>
</dbReference>
<dbReference type="InterPro" id="IPR014347">
    <property type="entry name" value="Tautomerase/MIF_sf"/>
</dbReference>
<dbReference type="Pfam" id="PF01361">
    <property type="entry name" value="Tautomerase"/>
    <property type="match status" value="1"/>
</dbReference>
<dbReference type="EMBL" id="JAJNDB010000004">
    <property type="protein sequence ID" value="MCD2195635.1"/>
    <property type="molecule type" value="Genomic_DNA"/>
</dbReference>
<organism evidence="4 5">
    <name type="scientific">Actinomycetospora endophytica</name>
    <dbReference type="NCBI Taxonomy" id="2291215"/>
    <lineage>
        <taxon>Bacteria</taxon>
        <taxon>Bacillati</taxon>
        <taxon>Actinomycetota</taxon>
        <taxon>Actinomycetes</taxon>
        <taxon>Pseudonocardiales</taxon>
        <taxon>Pseudonocardiaceae</taxon>
        <taxon>Actinomycetospora</taxon>
    </lineage>
</organism>
<dbReference type="Gene3D" id="3.30.429.10">
    <property type="entry name" value="Macrophage Migration Inhibitory Factor"/>
    <property type="match status" value="2"/>
</dbReference>
<dbReference type="PANTHER" id="PTHR35530:SF1">
    <property type="entry name" value="2-HYDROXYMUCONATE TAUTOMERASE"/>
    <property type="match status" value="1"/>
</dbReference>
<evidence type="ECO:0000256" key="2">
    <source>
        <dbReference type="ARBA" id="ARBA00023235"/>
    </source>
</evidence>
<dbReference type="PANTHER" id="PTHR35530">
    <property type="entry name" value="TAUTOMERASE-RELATED"/>
    <property type="match status" value="1"/>
</dbReference>
<gene>
    <name evidence="4" type="ORF">LQ327_19885</name>
</gene>